<proteinExistence type="predicted"/>
<keyword evidence="4" id="KW-1185">Reference proteome</keyword>
<evidence type="ECO:0000313" key="5">
    <source>
        <dbReference type="WBParaSite" id="TREG1_139630.2"/>
    </source>
</evidence>
<dbReference type="AlphaFoldDB" id="A0AA85JAD0"/>
<dbReference type="WBParaSite" id="TREG1_139630.2">
    <property type="protein sequence ID" value="TREG1_139630.2"/>
    <property type="gene ID" value="TREG1_139630"/>
</dbReference>
<reference evidence="5" key="2">
    <citation type="submission" date="2023-11" db="UniProtKB">
        <authorList>
            <consortium name="WormBaseParasite"/>
        </authorList>
    </citation>
    <scope>IDENTIFICATION</scope>
</reference>
<dbReference type="GO" id="GO:0005655">
    <property type="term" value="C:nucleolar ribonuclease P complex"/>
    <property type="evidence" value="ECO:0007669"/>
    <property type="project" value="InterPro"/>
</dbReference>
<evidence type="ECO:0000259" key="2">
    <source>
        <dbReference type="Pfam" id="PF08170"/>
    </source>
</evidence>
<feature type="domain" description="POP1 C-terminal" evidence="3">
    <location>
        <begin position="395"/>
        <end position="478"/>
    </location>
</feature>
<dbReference type="Pfam" id="PF22770">
    <property type="entry name" value="POP1_C"/>
    <property type="match status" value="1"/>
</dbReference>
<feature type="region of interest" description="Disordered" evidence="1">
    <location>
        <begin position="389"/>
        <end position="414"/>
    </location>
</feature>
<evidence type="ECO:0000259" key="3">
    <source>
        <dbReference type="Pfam" id="PF22770"/>
    </source>
</evidence>
<dbReference type="GO" id="GO:0001682">
    <property type="term" value="P:tRNA 5'-leader removal"/>
    <property type="evidence" value="ECO:0007669"/>
    <property type="project" value="InterPro"/>
</dbReference>
<sequence length="479" mass="53603">METTDNWRLWNHLSTNIREAVCLPPGLVVMLSNCESFRLNRPRLKIRNKNWCTVPIKLNDNNSQAKPISDATTKESGFILPSGKQLSWSNIQESYPGINQCSSPDQLLSTILNSASNENKLDVLLIQNSTPLLIRSSPESIGWDIILRRNFLQLNSNNNTDEGSLIRGSLAARDFLVACVYRGAEVGGLRDLYHWAGLGTSAGGHFYSFPDSLWPDTLAGQQSAQMVTEEKLTHFNRLPSNIRPDYTKLGISHPFTYPWSELIVQYASGIVKPTDTTATTTTMTPTSSFPTNELTSTTTSTDNTDVAGKITIDENNWFVLREPALLRLVVHRMITGDNRAKLSIQQSYNYNPSLLNALILVYLKSEQRGVPQSYARIYAFYDNSRKTSIHHQIQSNRSDDDDDKKSNQQQMPPPRYLLGYVQDGGYGQSIGRGIGLGFISLSALSNALTQTDNNNKIIKYCIQNSTSMQYYNVKLSVVI</sequence>
<evidence type="ECO:0000313" key="4">
    <source>
        <dbReference type="Proteomes" id="UP000050795"/>
    </source>
</evidence>
<organism evidence="4 5">
    <name type="scientific">Trichobilharzia regenti</name>
    <name type="common">Nasal bird schistosome</name>
    <dbReference type="NCBI Taxonomy" id="157069"/>
    <lineage>
        <taxon>Eukaryota</taxon>
        <taxon>Metazoa</taxon>
        <taxon>Spiralia</taxon>
        <taxon>Lophotrochozoa</taxon>
        <taxon>Platyhelminthes</taxon>
        <taxon>Trematoda</taxon>
        <taxon>Digenea</taxon>
        <taxon>Strigeidida</taxon>
        <taxon>Schistosomatoidea</taxon>
        <taxon>Schistosomatidae</taxon>
        <taxon>Trichobilharzia</taxon>
    </lineage>
</organism>
<reference evidence="4" key="1">
    <citation type="submission" date="2022-06" db="EMBL/GenBank/DDBJ databases">
        <authorList>
            <person name="Berger JAMES D."/>
            <person name="Berger JAMES D."/>
        </authorList>
    </citation>
    <scope>NUCLEOTIDE SEQUENCE [LARGE SCALE GENOMIC DNA]</scope>
</reference>
<dbReference type="InterPro" id="IPR055079">
    <property type="entry name" value="POP1_C"/>
</dbReference>
<dbReference type="PANTHER" id="PTHR22731:SF3">
    <property type="entry name" value="RIBONUCLEASES P_MRP PROTEIN SUBUNIT POP1"/>
    <property type="match status" value="1"/>
</dbReference>
<dbReference type="GO" id="GO:0000172">
    <property type="term" value="C:ribonuclease MRP complex"/>
    <property type="evidence" value="ECO:0007669"/>
    <property type="project" value="InterPro"/>
</dbReference>
<protein>
    <submittedName>
        <fullName evidence="5">Uncharacterized protein</fullName>
    </submittedName>
</protein>
<feature type="domain" description="POPLD" evidence="2">
    <location>
        <begin position="172"/>
        <end position="259"/>
    </location>
</feature>
<accession>A0AA85JAD0</accession>
<feature type="region of interest" description="Disordered" evidence="1">
    <location>
        <begin position="278"/>
        <end position="300"/>
    </location>
</feature>
<dbReference type="InterPro" id="IPR012590">
    <property type="entry name" value="POPLD_dom"/>
</dbReference>
<dbReference type="Pfam" id="PF08170">
    <property type="entry name" value="POPLD"/>
    <property type="match status" value="1"/>
</dbReference>
<dbReference type="Proteomes" id="UP000050795">
    <property type="component" value="Unassembled WGS sequence"/>
</dbReference>
<evidence type="ECO:0000256" key="1">
    <source>
        <dbReference type="SAM" id="MobiDB-lite"/>
    </source>
</evidence>
<dbReference type="PANTHER" id="PTHR22731">
    <property type="entry name" value="RIBONUCLEASES P/MRP PROTEIN SUBUNIT POP1"/>
    <property type="match status" value="1"/>
</dbReference>
<name>A0AA85JAD0_TRIRE</name>
<dbReference type="InterPro" id="IPR039182">
    <property type="entry name" value="Pop1"/>
</dbReference>